<dbReference type="GO" id="GO:0009082">
    <property type="term" value="P:branched-chain amino acid biosynthetic process"/>
    <property type="evidence" value="ECO:0007669"/>
    <property type="project" value="UniProtKB-KW"/>
</dbReference>
<evidence type="ECO:0000256" key="12">
    <source>
        <dbReference type="ARBA" id="ARBA00048798"/>
    </source>
</evidence>
<dbReference type="Pfam" id="PF01063">
    <property type="entry name" value="Aminotran_4"/>
    <property type="match status" value="1"/>
</dbReference>
<dbReference type="InterPro" id="IPR043131">
    <property type="entry name" value="BCAT-like_N"/>
</dbReference>
<comment type="pathway">
    <text evidence="4">Amino-acid biosynthesis; L-valine biosynthesis; L-valine from pyruvate: step 4/4.</text>
</comment>
<evidence type="ECO:0000256" key="13">
    <source>
        <dbReference type="ARBA" id="ARBA00049229"/>
    </source>
</evidence>
<dbReference type="RefSeq" id="WP_188256154.1">
    <property type="nucleotide sequence ID" value="NZ_JABVCF010000010.1"/>
</dbReference>
<keyword evidence="9" id="KW-0663">Pyridoxal phosphate</keyword>
<evidence type="ECO:0000256" key="8">
    <source>
        <dbReference type="ARBA" id="ARBA00014472"/>
    </source>
</evidence>
<organism evidence="14 15">
    <name type="scientific">Pseudaminobacter soli</name>
    <name type="common">ex Zhang et al. 2022</name>
    <dbReference type="NCBI Taxonomy" id="2831468"/>
    <lineage>
        <taxon>Bacteria</taxon>
        <taxon>Pseudomonadati</taxon>
        <taxon>Pseudomonadota</taxon>
        <taxon>Alphaproteobacteria</taxon>
        <taxon>Hyphomicrobiales</taxon>
        <taxon>Phyllobacteriaceae</taxon>
        <taxon>Pseudaminobacter</taxon>
    </lineage>
</organism>
<dbReference type="InterPro" id="IPR050571">
    <property type="entry name" value="Class-IV_PLP-Dep_Aminotrnsfr"/>
</dbReference>
<dbReference type="Gene3D" id="3.20.10.10">
    <property type="entry name" value="D-amino Acid Aminotransferase, subunit A, domain 2"/>
    <property type="match status" value="1"/>
</dbReference>
<dbReference type="GO" id="GO:0005829">
    <property type="term" value="C:cytosol"/>
    <property type="evidence" value="ECO:0007669"/>
    <property type="project" value="TreeGrafter"/>
</dbReference>
<dbReference type="PANTHER" id="PTHR42743:SF11">
    <property type="entry name" value="AMINODEOXYCHORISMATE LYASE"/>
    <property type="match status" value="1"/>
</dbReference>
<evidence type="ECO:0000256" key="4">
    <source>
        <dbReference type="ARBA" id="ARBA00004931"/>
    </source>
</evidence>
<evidence type="ECO:0000256" key="10">
    <source>
        <dbReference type="ARBA" id="ARBA00023304"/>
    </source>
</evidence>
<comment type="catalytic activity">
    <reaction evidence="13">
        <text>L-leucine + 2-oxoglutarate = 4-methyl-2-oxopentanoate + L-glutamate</text>
        <dbReference type="Rhea" id="RHEA:18321"/>
        <dbReference type="ChEBI" id="CHEBI:16810"/>
        <dbReference type="ChEBI" id="CHEBI:17865"/>
        <dbReference type="ChEBI" id="CHEBI:29985"/>
        <dbReference type="ChEBI" id="CHEBI:57427"/>
        <dbReference type="EC" id="2.6.1.42"/>
    </reaction>
</comment>
<reference evidence="14" key="1">
    <citation type="submission" date="2021-04" db="EMBL/GenBank/DDBJ databases">
        <title>Pseudaminobacter soli sp. nov., isolated from paddy soil contaminated by heavy metals.</title>
        <authorList>
            <person name="Zhang K."/>
        </authorList>
    </citation>
    <scope>NUCLEOTIDE SEQUENCE</scope>
    <source>
        <strain evidence="14">19-2017</strain>
    </source>
</reference>
<evidence type="ECO:0000256" key="6">
    <source>
        <dbReference type="ARBA" id="ARBA00009320"/>
    </source>
</evidence>
<comment type="pathway">
    <text evidence="3">Amino-acid biosynthesis; L-isoleucine biosynthesis; L-isoleucine from 2-oxobutanoate: step 4/4.</text>
</comment>
<comment type="function">
    <text evidence="2">Acts on leucine, isoleucine and valine.</text>
</comment>
<dbReference type="Gene3D" id="3.30.470.10">
    <property type="match status" value="1"/>
</dbReference>
<comment type="pathway">
    <text evidence="5">Amino-acid biosynthesis; L-leucine biosynthesis; L-leucine from 3-methyl-2-oxobutanoate: step 4/4.</text>
</comment>
<name>A0A942E8X7_9HYPH</name>
<keyword evidence="15" id="KW-1185">Reference proteome</keyword>
<dbReference type="CDD" id="cd01558">
    <property type="entry name" value="D-AAT_like"/>
    <property type="match status" value="1"/>
</dbReference>
<evidence type="ECO:0000313" key="15">
    <source>
        <dbReference type="Proteomes" id="UP000680348"/>
    </source>
</evidence>
<evidence type="ECO:0000256" key="2">
    <source>
        <dbReference type="ARBA" id="ARBA00003109"/>
    </source>
</evidence>
<keyword evidence="10" id="KW-0028">Amino-acid biosynthesis</keyword>
<dbReference type="GO" id="GO:0008652">
    <property type="term" value="P:amino acid biosynthetic process"/>
    <property type="evidence" value="ECO:0007669"/>
    <property type="project" value="UniProtKB-ARBA"/>
</dbReference>
<keyword evidence="14" id="KW-0032">Aminotransferase</keyword>
<evidence type="ECO:0000256" key="11">
    <source>
        <dbReference type="ARBA" id="ARBA00048212"/>
    </source>
</evidence>
<dbReference type="FunFam" id="3.20.10.10:FF:000002">
    <property type="entry name" value="D-alanine aminotransferase"/>
    <property type="match status" value="1"/>
</dbReference>
<evidence type="ECO:0000256" key="3">
    <source>
        <dbReference type="ARBA" id="ARBA00004824"/>
    </source>
</evidence>
<dbReference type="AlphaFoldDB" id="A0A942E8X7"/>
<proteinExistence type="inferred from homology"/>
<dbReference type="EC" id="2.6.1.42" evidence="7"/>
<keyword evidence="14" id="KW-0808">Transferase</keyword>
<comment type="catalytic activity">
    <reaction evidence="12">
        <text>L-isoleucine + 2-oxoglutarate = (S)-3-methyl-2-oxopentanoate + L-glutamate</text>
        <dbReference type="Rhea" id="RHEA:24801"/>
        <dbReference type="ChEBI" id="CHEBI:16810"/>
        <dbReference type="ChEBI" id="CHEBI:29985"/>
        <dbReference type="ChEBI" id="CHEBI:35146"/>
        <dbReference type="ChEBI" id="CHEBI:58045"/>
        <dbReference type="EC" id="2.6.1.42"/>
    </reaction>
</comment>
<dbReference type="PANTHER" id="PTHR42743">
    <property type="entry name" value="AMINO-ACID AMINOTRANSFERASE"/>
    <property type="match status" value="1"/>
</dbReference>
<dbReference type="InterPro" id="IPR036038">
    <property type="entry name" value="Aminotransferase-like"/>
</dbReference>
<dbReference type="InterPro" id="IPR001544">
    <property type="entry name" value="Aminotrans_IV"/>
</dbReference>
<protein>
    <recommendedName>
        <fullName evidence="8">Probable branched-chain-amino-acid aminotransferase</fullName>
        <ecNumber evidence="7">2.6.1.42</ecNumber>
    </recommendedName>
</protein>
<dbReference type="NCBIfam" id="NF005209">
    <property type="entry name" value="PRK06680.1"/>
    <property type="match status" value="1"/>
</dbReference>
<comment type="cofactor">
    <cofactor evidence="1">
        <name>pyridoxal 5'-phosphate</name>
        <dbReference type="ChEBI" id="CHEBI:597326"/>
    </cofactor>
</comment>
<comment type="similarity">
    <text evidence="6">Belongs to the class-IV pyridoxal-phosphate-dependent aminotransferase family.</text>
</comment>
<dbReference type="EMBL" id="JAGWCR010000010">
    <property type="protein sequence ID" value="MBS3650592.1"/>
    <property type="molecule type" value="Genomic_DNA"/>
</dbReference>
<gene>
    <name evidence="14" type="ORF">KEU06_18430</name>
</gene>
<dbReference type="InterPro" id="IPR043132">
    <property type="entry name" value="BCAT-like_C"/>
</dbReference>
<dbReference type="Proteomes" id="UP000680348">
    <property type="component" value="Unassembled WGS sequence"/>
</dbReference>
<accession>A0A942E8X7</accession>
<comment type="catalytic activity">
    <reaction evidence="11">
        <text>L-valine + 2-oxoglutarate = 3-methyl-2-oxobutanoate + L-glutamate</text>
        <dbReference type="Rhea" id="RHEA:24813"/>
        <dbReference type="ChEBI" id="CHEBI:11851"/>
        <dbReference type="ChEBI" id="CHEBI:16810"/>
        <dbReference type="ChEBI" id="CHEBI:29985"/>
        <dbReference type="ChEBI" id="CHEBI:57762"/>
        <dbReference type="EC" id="2.6.1.42"/>
    </reaction>
</comment>
<evidence type="ECO:0000256" key="1">
    <source>
        <dbReference type="ARBA" id="ARBA00001933"/>
    </source>
</evidence>
<sequence>MGRIVYCNGVFTPEEDARISIFDRGFLFGDAIYEVTAVLAGRLIDNDLHLDRLERSLAALSIPMPVSRAELEQIQAELMARNELAEGIIYLQVSRGEADRDFLYPEGLKPNFVAFTQAKKLADTPAQRNGISVDLTEDLRWARRDIKTAMLLGQVLAKRQARTDGYDDVWMVQDGLVTEGSSSTAFIITADNRVVTRPNSRSTLPGCTRHAVLRLCQTHGLRLDERAFSPAEAQAAVEAFVTSASSFVTPVVRIGDVAIGDGRPGPLTRRLQSYYIEAALGSVPALPG</sequence>
<comment type="caution">
    <text evidence="14">The sequence shown here is derived from an EMBL/GenBank/DDBJ whole genome shotgun (WGS) entry which is preliminary data.</text>
</comment>
<evidence type="ECO:0000313" key="14">
    <source>
        <dbReference type="EMBL" id="MBS3650592.1"/>
    </source>
</evidence>
<keyword evidence="10" id="KW-0100">Branched-chain amino acid biosynthesis</keyword>
<dbReference type="SUPFAM" id="SSF56752">
    <property type="entry name" value="D-aminoacid aminotransferase-like PLP-dependent enzymes"/>
    <property type="match status" value="1"/>
</dbReference>
<evidence type="ECO:0000256" key="9">
    <source>
        <dbReference type="ARBA" id="ARBA00022898"/>
    </source>
</evidence>
<evidence type="ECO:0000256" key="7">
    <source>
        <dbReference type="ARBA" id="ARBA00013053"/>
    </source>
</evidence>
<evidence type="ECO:0000256" key="5">
    <source>
        <dbReference type="ARBA" id="ARBA00005072"/>
    </source>
</evidence>
<dbReference type="GO" id="GO:0004084">
    <property type="term" value="F:branched-chain-amino-acid transaminase activity"/>
    <property type="evidence" value="ECO:0007669"/>
    <property type="project" value="UniProtKB-EC"/>
</dbReference>